<evidence type="ECO:0000313" key="4">
    <source>
        <dbReference type="Proteomes" id="UP000694240"/>
    </source>
</evidence>
<feature type="compositionally biased region" description="Basic residues" evidence="2">
    <location>
        <begin position="270"/>
        <end position="282"/>
    </location>
</feature>
<evidence type="ECO:0000313" key="3">
    <source>
        <dbReference type="EMBL" id="KAG7559491.1"/>
    </source>
</evidence>
<sequence>MLLASCFLQRKGKTELWSSVGNANNEYTSPGSVRDASFSNESCFSNSFDNVSGIQNSNVYNVLRCLSNTGLILTQQRFTIAREVIIHTELLVGTTNTQENYLIGPELFDELMIYAARSDNLVNLPGLTGGFLVNAMIKHLEERNISRGLLKPLIAEFQRREFESQRDAAGQSSMPEPITALFLRDEDSDAVAINEEDAAALVRRGSIPVGIALAEGPAPGVRDYLRPTASTIRSPKIFDPYPERLHDDVQKILPLCPYIWPNEEDPVRRPSSKPRGAYKRKSSATPTKRTREEEEAMVFGKRLFIADYEAKVAERRTEARQRRDHEVDRRDHRGYGTGGSDPSVERKDREKERREKEVTDARAAKQLVVGALNVAPATEERETVLYNDLNTELSRKIHVGPSPFPEIQNLRERKAFADVAKKTIEAVTAIDRMTYMYERRIRVITEDHTTTKEHQDALAAEKKRADQARRALESANSEVKLLCDEVAKLTDDAAAERERHSVELAQWKDSSKYVVEQSRAGKAWLKRGMMSSAVSR</sequence>
<gene>
    <name evidence="3" type="ORF">ISN45_Aa05g010830</name>
</gene>
<comment type="caution">
    <text evidence="3">The sequence shown here is derived from an EMBL/GenBank/DDBJ whole genome shotgun (WGS) entry which is preliminary data.</text>
</comment>
<reference evidence="3 4" key="1">
    <citation type="submission" date="2020-12" db="EMBL/GenBank/DDBJ databases">
        <title>Concerted genomic and epigenomic changes stabilize Arabidopsis allopolyploids.</title>
        <authorList>
            <person name="Chen Z."/>
        </authorList>
    </citation>
    <scope>NUCLEOTIDE SEQUENCE [LARGE SCALE GENOMIC DNA]</scope>
    <source>
        <strain evidence="3">Allo738</strain>
        <tissue evidence="3">Leaf</tissue>
    </source>
</reference>
<accession>A0A8T1ZMM4</accession>
<feature type="compositionally biased region" description="Basic and acidic residues" evidence="2">
    <location>
        <begin position="343"/>
        <end position="361"/>
    </location>
</feature>
<feature type="compositionally biased region" description="Basic and acidic residues" evidence="2">
    <location>
        <begin position="314"/>
        <end position="334"/>
    </location>
</feature>
<evidence type="ECO:0000256" key="2">
    <source>
        <dbReference type="SAM" id="MobiDB-lite"/>
    </source>
</evidence>
<dbReference type="EMBL" id="JAEFBK010000010">
    <property type="protein sequence ID" value="KAG7559491.1"/>
    <property type="molecule type" value="Genomic_DNA"/>
</dbReference>
<protein>
    <submittedName>
        <fullName evidence="3">Uncharacterized protein</fullName>
    </submittedName>
</protein>
<feature type="region of interest" description="Disordered" evidence="2">
    <location>
        <begin position="263"/>
        <end position="295"/>
    </location>
</feature>
<organism evidence="3 4">
    <name type="scientific">Arabidopsis thaliana x Arabidopsis arenosa</name>
    <dbReference type="NCBI Taxonomy" id="1240361"/>
    <lineage>
        <taxon>Eukaryota</taxon>
        <taxon>Viridiplantae</taxon>
        <taxon>Streptophyta</taxon>
        <taxon>Embryophyta</taxon>
        <taxon>Tracheophyta</taxon>
        <taxon>Spermatophyta</taxon>
        <taxon>Magnoliopsida</taxon>
        <taxon>eudicotyledons</taxon>
        <taxon>Gunneridae</taxon>
        <taxon>Pentapetalae</taxon>
        <taxon>rosids</taxon>
        <taxon>malvids</taxon>
        <taxon>Brassicales</taxon>
        <taxon>Brassicaceae</taxon>
        <taxon>Camelineae</taxon>
        <taxon>Arabidopsis</taxon>
    </lineage>
</organism>
<proteinExistence type="predicted"/>
<dbReference type="AlphaFoldDB" id="A0A8T1ZMM4"/>
<name>A0A8T1ZMM4_9BRAS</name>
<dbReference type="Proteomes" id="UP000694240">
    <property type="component" value="Chromosome 10"/>
</dbReference>
<feature type="coiled-coil region" evidence="1">
    <location>
        <begin position="451"/>
        <end position="492"/>
    </location>
</feature>
<feature type="region of interest" description="Disordered" evidence="2">
    <location>
        <begin position="314"/>
        <end position="361"/>
    </location>
</feature>
<keyword evidence="1" id="KW-0175">Coiled coil</keyword>
<evidence type="ECO:0000256" key="1">
    <source>
        <dbReference type="SAM" id="Coils"/>
    </source>
</evidence>
<keyword evidence="4" id="KW-1185">Reference proteome</keyword>